<keyword evidence="1" id="KW-1133">Transmembrane helix</keyword>
<proteinExistence type="predicted"/>
<sequence>MTNQKLIFKSQFSMNFQLFNFQFLLIVCKLIHWDFIENWYLKIENLLRLLSYNFAFWLDYSLSFVINNNLLLLSYHFKLLFSRSKLT</sequence>
<evidence type="ECO:0000313" key="3">
    <source>
        <dbReference type="Proteomes" id="UP000230611"/>
    </source>
</evidence>
<dbReference type="AlphaFoldDB" id="A0A2M8ADN5"/>
<dbReference type="EMBL" id="PFUO01000156">
    <property type="protein sequence ID" value="PJB15637.1"/>
    <property type="molecule type" value="Genomic_DNA"/>
</dbReference>
<reference evidence="3" key="1">
    <citation type="submission" date="2017-09" db="EMBL/GenBank/DDBJ databases">
        <title>Depth-based differentiation of microbial function through sediment-hosted aquifers and enrichment of novel symbionts in the deep terrestrial subsurface.</title>
        <authorList>
            <person name="Probst A.J."/>
            <person name="Ladd B."/>
            <person name="Jarett J.K."/>
            <person name="Geller-Mcgrath D.E."/>
            <person name="Sieber C.M.K."/>
            <person name="Emerson J.B."/>
            <person name="Anantharaman K."/>
            <person name="Thomas B.C."/>
            <person name="Malmstrom R."/>
            <person name="Stieglmeier M."/>
            <person name="Klingl A."/>
            <person name="Woyke T."/>
            <person name="Ryan C.M."/>
            <person name="Banfield J.F."/>
        </authorList>
    </citation>
    <scope>NUCLEOTIDE SEQUENCE [LARGE SCALE GENOMIC DNA]</scope>
</reference>
<gene>
    <name evidence="2" type="ORF">CO116_03425</name>
</gene>
<organism evidence="2 3">
    <name type="scientific">Candidatus Falkowbacteria bacterium CG_4_9_14_3_um_filter_38_19</name>
    <dbReference type="NCBI Taxonomy" id="1974559"/>
    <lineage>
        <taxon>Bacteria</taxon>
        <taxon>Candidatus Falkowiibacteriota</taxon>
    </lineage>
</organism>
<feature type="transmembrane region" description="Helical" evidence="1">
    <location>
        <begin position="52"/>
        <end position="75"/>
    </location>
</feature>
<dbReference type="Proteomes" id="UP000230611">
    <property type="component" value="Unassembled WGS sequence"/>
</dbReference>
<accession>A0A2M8ADN5</accession>
<keyword evidence="1" id="KW-0472">Membrane</keyword>
<name>A0A2M8ADN5_9BACT</name>
<evidence type="ECO:0000313" key="2">
    <source>
        <dbReference type="EMBL" id="PJB15637.1"/>
    </source>
</evidence>
<evidence type="ECO:0000256" key="1">
    <source>
        <dbReference type="SAM" id="Phobius"/>
    </source>
</evidence>
<comment type="caution">
    <text evidence="2">The sequence shown here is derived from an EMBL/GenBank/DDBJ whole genome shotgun (WGS) entry which is preliminary data.</text>
</comment>
<keyword evidence="1" id="KW-0812">Transmembrane</keyword>
<protein>
    <submittedName>
        <fullName evidence="2">Uncharacterized protein</fullName>
    </submittedName>
</protein>
<feature type="transmembrane region" description="Helical" evidence="1">
    <location>
        <begin position="12"/>
        <end position="32"/>
    </location>
</feature>